<accession>B4MRK9</accession>
<feature type="compositionally biased region" description="Basic and acidic residues" evidence="1">
    <location>
        <begin position="698"/>
        <end position="713"/>
    </location>
</feature>
<feature type="region of interest" description="Disordered" evidence="1">
    <location>
        <begin position="334"/>
        <end position="410"/>
    </location>
</feature>
<feature type="compositionally biased region" description="Polar residues" evidence="1">
    <location>
        <begin position="977"/>
        <end position="987"/>
    </location>
</feature>
<dbReference type="GO" id="GO:0000793">
    <property type="term" value="C:condensed chromosome"/>
    <property type="evidence" value="ECO:0007669"/>
    <property type="project" value="EnsemblMetazoa"/>
</dbReference>
<reference evidence="2 3" key="1">
    <citation type="journal article" date="2007" name="Nature">
        <title>Evolution of genes and genomes on the Drosophila phylogeny.</title>
        <authorList>
            <consortium name="Drosophila 12 Genomes Consortium"/>
            <person name="Clark A.G."/>
            <person name="Eisen M.B."/>
            <person name="Smith D.R."/>
            <person name="Bergman C.M."/>
            <person name="Oliver B."/>
            <person name="Markow T.A."/>
            <person name="Kaufman T.C."/>
            <person name="Kellis M."/>
            <person name="Gelbart W."/>
            <person name="Iyer V.N."/>
            <person name="Pollard D.A."/>
            <person name="Sackton T.B."/>
            <person name="Larracuente A.M."/>
            <person name="Singh N.D."/>
            <person name="Abad J.P."/>
            <person name="Abt D.N."/>
            <person name="Adryan B."/>
            <person name="Aguade M."/>
            <person name="Akashi H."/>
            <person name="Anderson W.W."/>
            <person name="Aquadro C.F."/>
            <person name="Ardell D.H."/>
            <person name="Arguello R."/>
            <person name="Artieri C.G."/>
            <person name="Barbash D.A."/>
            <person name="Barker D."/>
            <person name="Barsanti P."/>
            <person name="Batterham P."/>
            <person name="Batzoglou S."/>
            <person name="Begun D."/>
            <person name="Bhutkar A."/>
            <person name="Blanco E."/>
            <person name="Bosak S.A."/>
            <person name="Bradley R.K."/>
            <person name="Brand A.D."/>
            <person name="Brent M.R."/>
            <person name="Brooks A.N."/>
            <person name="Brown R.H."/>
            <person name="Butlin R.K."/>
            <person name="Caggese C."/>
            <person name="Calvi B.R."/>
            <person name="Bernardo de Carvalho A."/>
            <person name="Caspi A."/>
            <person name="Castrezana S."/>
            <person name="Celniker S.E."/>
            <person name="Chang J.L."/>
            <person name="Chapple C."/>
            <person name="Chatterji S."/>
            <person name="Chinwalla A."/>
            <person name="Civetta A."/>
            <person name="Clifton S.W."/>
            <person name="Comeron J.M."/>
            <person name="Costello J.C."/>
            <person name="Coyne J.A."/>
            <person name="Daub J."/>
            <person name="David R.G."/>
            <person name="Delcher A.L."/>
            <person name="Delehaunty K."/>
            <person name="Do C.B."/>
            <person name="Ebling H."/>
            <person name="Edwards K."/>
            <person name="Eickbush T."/>
            <person name="Evans J.D."/>
            <person name="Filipski A."/>
            <person name="Findeiss S."/>
            <person name="Freyhult E."/>
            <person name="Fulton L."/>
            <person name="Fulton R."/>
            <person name="Garcia A.C."/>
            <person name="Gardiner A."/>
            <person name="Garfield D.A."/>
            <person name="Garvin B.E."/>
            <person name="Gibson G."/>
            <person name="Gilbert D."/>
            <person name="Gnerre S."/>
            <person name="Godfrey J."/>
            <person name="Good R."/>
            <person name="Gotea V."/>
            <person name="Gravely B."/>
            <person name="Greenberg A.J."/>
            <person name="Griffiths-Jones S."/>
            <person name="Gross S."/>
            <person name="Guigo R."/>
            <person name="Gustafson E.A."/>
            <person name="Haerty W."/>
            <person name="Hahn M.W."/>
            <person name="Halligan D.L."/>
            <person name="Halpern A.L."/>
            <person name="Halter G.M."/>
            <person name="Han M.V."/>
            <person name="Heger A."/>
            <person name="Hillier L."/>
            <person name="Hinrichs A.S."/>
            <person name="Holmes I."/>
            <person name="Hoskins R.A."/>
            <person name="Hubisz M.J."/>
            <person name="Hultmark D."/>
            <person name="Huntley M.A."/>
            <person name="Jaffe D.B."/>
            <person name="Jagadeeshan S."/>
            <person name="Jeck W.R."/>
            <person name="Johnson J."/>
            <person name="Jones C.D."/>
            <person name="Jordan W.C."/>
            <person name="Karpen G.H."/>
            <person name="Kataoka E."/>
            <person name="Keightley P.D."/>
            <person name="Kheradpour P."/>
            <person name="Kirkness E.F."/>
            <person name="Koerich L.B."/>
            <person name="Kristiansen K."/>
            <person name="Kudrna D."/>
            <person name="Kulathinal R.J."/>
            <person name="Kumar S."/>
            <person name="Kwok R."/>
            <person name="Lander E."/>
            <person name="Langley C.H."/>
            <person name="Lapoint R."/>
            <person name="Lazzaro B.P."/>
            <person name="Lee S.J."/>
            <person name="Levesque L."/>
            <person name="Li R."/>
            <person name="Lin C.F."/>
            <person name="Lin M.F."/>
            <person name="Lindblad-Toh K."/>
            <person name="Llopart A."/>
            <person name="Long M."/>
            <person name="Low L."/>
            <person name="Lozovsky E."/>
            <person name="Lu J."/>
            <person name="Luo M."/>
            <person name="Machado C.A."/>
            <person name="Makalowski W."/>
            <person name="Marzo M."/>
            <person name="Matsuda M."/>
            <person name="Matzkin L."/>
            <person name="McAllister B."/>
            <person name="McBride C.S."/>
            <person name="McKernan B."/>
            <person name="McKernan K."/>
            <person name="Mendez-Lago M."/>
            <person name="Minx P."/>
            <person name="Mollenhauer M.U."/>
            <person name="Montooth K."/>
            <person name="Mount S.M."/>
            <person name="Mu X."/>
            <person name="Myers E."/>
            <person name="Negre B."/>
            <person name="Newfeld S."/>
            <person name="Nielsen R."/>
            <person name="Noor M.A."/>
            <person name="O'Grady P."/>
            <person name="Pachter L."/>
            <person name="Papaceit M."/>
            <person name="Parisi M.J."/>
            <person name="Parisi M."/>
            <person name="Parts L."/>
            <person name="Pedersen J.S."/>
            <person name="Pesole G."/>
            <person name="Phillippy A.M."/>
            <person name="Ponting C.P."/>
            <person name="Pop M."/>
            <person name="Porcelli D."/>
            <person name="Powell J.R."/>
            <person name="Prohaska S."/>
            <person name="Pruitt K."/>
            <person name="Puig M."/>
            <person name="Quesneville H."/>
            <person name="Ram K.R."/>
            <person name="Rand D."/>
            <person name="Rasmussen M.D."/>
            <person name="Reed L.K."/>
            <person name="Reenan R."/>
            <person name="Reily A."/>
            <person name="Remington K.A."/>
            <person name="Rieger T.T."/>
            <person name="Ritchie M.G."/>
            <person name="Robin C."/>
            <person name="Rogers Y.H."/>
            <person name="Rohde C."/>
            <person name="Rozas J."/>
            <person name="Rubenfield M.J."/>
            <person name="Ruiz A."/>
            <person name="Russo S."/>
            <person name="Salzberg S.L."/>
            <person name="Sanchez-Gracia A."/>
            <person name="Saranga D.J."/>
            <person name="Sato H."/>
            <person name="Schaeffer S.W."/>
            <person name="Schatz M.C."/>
            <person name="Schlenke T."/>
            <person name="Schwartz R."/>
            <person name="Segarra C."/>
            <person name="Singh R.S."/>
            <person name="Sirot L."/>
            <person name="Sirota M."/>
            <person name="Sisneros N.B."/>
            <person name="Smith C.D."/>
            <person name="Smith T.F."/>
            <person name="Spieth J."/>
            <person name="Stage D.E."/>
            <person name="Stark A."/>
            <person name="Stephan W."/>
            <person name="Strausberg R.L."/>
            <person name="Strempel S."/>
            <person name="Sturgill D."/>
            <person name="Sutton G."/>
            <person name="Sutton G.G."/>
            <person name="Tao W."/>
            <person name="Teichmann S."/>
            <person name="Tobari Y.N."/>
            <person name="Tomimura Y."/>
            <person name="Tsolas J.M."/>
            <person name="Valente V.L."/>
            <person name="Venter E."/>
            <person name="Venter J.C."/>
            <person name="Vicario S."/>
            <person name="Vieira F.G."/>
            <person name="Vilella A.J."/>
            <person name="Villasante A."/>
            <person name="Walenz B."/>
            <person name="Wang J."/>
            <person name="Wasserman M."/>
            <person name="Watts T."/>
            <person name="Wilson D."/>
            <person name="Wilson R.K."/>
            <person name="Wing R.A."/>
            <person name="Wolfner M.F."/>
            <person name="Wong A."/>
            <person name="Wong G.K."/>
            <person name="Wu C.I."/>
            <person name="Wu G."/>
            <person name="Yamamoto D."/>
            <person name="Yang H.P."/>
            <person name="Yang S.P."/>
            <person name="Yorke J.A."/>
            <person name="Yoshida K."/>
            <person name="Zdobnov E."/>
            <person name="Zhang P."/>
            <person name="Zhang Y."/>
            <person name="Zimin A.V."/>
            <person name="Baldwin J."/>
            <person name="Abdouelleil A."/>
            <person name="Abdulkadir J."/>
            <person name="Abebe A."/>
            <person name="Abera B."/>
            <person name="Abreu J."/>
            <person name="Acer S.C."/>
            <person name="Aftuck L."/>
            <person name="Alexander A."/>
            <person name="An P."/>
            <person name="Anderson E."/>
            <person name="Anderson S."/>
            <person name="Arachi H."/>
            <person name="Azer M."/>
            <person name="Bachantsang P."/>
            <person name="Barry A."/>
            <person name="Bayul T."/>
            <person name="Berlin A."/>
            <person name="Bessette D."/>
            <person name="Bloom T."/>
            <person name="Blye J."/>
            <person name="Boguslavskiy L."/>
            <person name="Bonnet C."/>
            <person name="Boukhgalter B."/>
            <person name="Bourzgui I."/>
            <person name="Brown A."/>
            <person name="Cahill P."/>
            <person name="Channer S."/>
            <person name="Cheshatsang Y."/>
            <person name="Chuda L."/>
            <person name="Citroen M."/>
            <person name="Collymore A."/>
            <person name="Cooke P."/>
            <person name="Costello M."/>
            <person name="D'Aco K."/>
            <person name="Daza R."/>
            <person name="De Haan G."/>
            <person name="DeGray S."/>
            <person name="DeMaso C."/>
            <person name="Dhargay N."/>
            <person name="Dooley K."/>
            <person name="Dooley E."/>
            <person name="Doricent M."/>
            <person name="Dorje P."/>
            <person name="Dorjee K."/>
            <person name="Dupes A."/>
            <person name="Elong R."/>
            <person name="Falk J."/>
            <person name="Farina A."/>
            <person name="Faro S."/>
            <person name="Ferguson D."/>
            <person name="Fisher S."/>
            <person name="Foley C.D."/>
            <person name="Franke A."/>
            <person name="Friedrich D."/>
            <person name="Gadbois L."/>
            <person name="Gearin G."/>
            <person name="Gearin C.R."/>
            <person name="Giannoukos G."/>
            <person name="Goode T."/>
            <person name="Graham J."/>
            <person name="Grandbois E."/>
            <person name="Grewal S."/>
            <person name="Gyaltsen K."/>
            <person name="Hafez N."/>
            <person name="Hagos B."/>
            <person name="Hall J."/>
            <person name="Henson C."/>
            <person name="Hollinger A."/>
            <person name="Honan T."/>
            <person name="Huard M.D."/>
            <person name="Hughes L."/>
            <person name="Hurhula B."/>
            <person name="Husby M.E."/>
            <person name="Kamat A."/>
            <person name="Kanga B."/>
            <person name="Kashin S."/>
            <person name="Khazanovich D."/>
            <person name="Kisner P."/>
            <person name="Lance K."/>
            <person name="Lara M."/>
            <person name="Lee W."/>
            <person name="Lennon N."/>
            <person name="Letendre F."/>
            <person name="LeVine R."/>
            <person name="Lipovsky A."/>
            <person name="Liu X."/>
            <person name="Liu J."/>
            <person name="Liu S."/>
            <person name="Lokyitsang T."/>
            <person name="Lokyitsang Y."/>
            <person name="Lubonja R."/>
            <person name="Lui A."/>
            <person name="MacDonald P."/>
            <person name="Magnisalis V."/>
            <person name="Maru K."/>
            <person name="Matthews C."/>
            <person name="McCusker W."/>
            <person name="McDonough S."/>
            <person name="Mehta T."/>
            <person name="Meldrim J."/>
            <person name="Meneus L."/>
            <person name="Mihai O."/>
            <person name="Mihalev A."/>
            <person name="Mihova T."/>
            <person name="Mittelman R."/>
            <person name="Mlenga V."/>
            <person name="Montmayeur A."/>
            <person name="Mulrain L."/>
            <person name="Navidi A."/>
            <person name="Naylor J."/>
            <person name="Negash T."/>
            <person name="Nguyen T."/>
            <person name="Nguyen N."/>
            <person name="Nicol R."/>
            <person name="Norbu C."/>
            <person name="Norbu N."/>
            <person name="Novod N."/>
            <person name="O'Neill B."/>
            <person name="Osman S."/>
            <person name="Markiewicz E."/>
            <person name="Oyono O.L."/>
            <person name="Patti C."/>
            <person name="Phunkhang P."/>
            <person name="Pierre F."/>
            <person name="Priest M."/>
            <person name="Raghuraman S."/>
            <person name="Rege F."/>
            <person name="Reyes R."/>
            <person name="Rise C."/>
            <person name="Rogov P."/>
            <person name="Ross K."/>
            <person name="Ryan E."/>
            <person name="Settipalli S."/>
            <person name="Shea T."/>
            <person name="Sherpa N."/>
            <person name="Shi L."/>
            <person name="Shih D."/>
            <person name="Sparrow T."/>
            <person name="Spaulding J."/>
            <person name="Stalker J."/>
            <person name="Stange-Thomann N."/>
            <person name="Stavropoulos S."/>
            <person name="Stone C."/>
            <person name="Strader C."/>
            <person name="Tesfaye S."/>
            <person name="Thomson T."/>
            <person name="Thoulutsang Y."/>
            <person name="Thoulutsang D."/>
            <person name="Topham K."/>
            <person name="Topping I."/>
            <person name="Tsamla T."/>
            <person name="Vassiliev H."/>
            <person name="Vo A."/>
            <person name="Wangchuk T."/>
            <person name="Wangdi T."/>
            <person name="Weiand M."/>
            <person name="Wilkinson J."/>
            <person name="Wilson A."/>
            <person name="Yadav S."/>
            <person name="Young G."/>
            <person name="Yu Q."/>
            <person name="Zembek L."/>
            <person name="Zhong D."/>
            <person name="Zimmer A."/>
            <person name="Zwirko Z."/>
            <person name="Jaffe D.B."/>
            <person name="Alvarez P."/>
            <person name="Brockman W."/>
            <person name="Butler J."/>
            <person name="Chin C."/>
            <person name="Gnerre S."/>
            <person name="Grabherr M."/>
            <person name="Kleber M."/>
            <person name="Mauceli E."/>
            <person name="MacCallum I."/>
        </authorList>
    </citation>
    <scope>NUCLEOTIDE SEQUENCE [LARGE SCALE GENOMIC DNA]</scope>
    <source>
        <strain evidence="3">Tucson 14030-0811.24</strain>
    </source>
</reference>
<dbReference type="GO" id="GO:0031507">
    <property type="term" value="P:heterochromatin formation"/>
    <property type="evidence" value="ECO:0007669"/>
    <property type="project" value="EnsemblMetazoa"/>
</dbReference>
<feature type="region of interest" description="Disordered" evidence="1">
    <location>
        <begin position="2437"/>
        <end position="2472"/>
    </location>
</feature>
<feature type="compositionally biased region" description="Polar residues" evidence="1">
    <location>
        <begin position="268"/>
        <end position="279"/>
    </location>
</feature>
<feature type="compositionally biased region" description="Basic and acidic residues" evidence="1">
    <location>
        <begin position="1491"/>
        <end position="1504"/>
    </location>
</feature>
<feature type="compositionally biased region" description="Acidic residues" evidence="1">
    <location>
        <begin position="1250"/>
        <end position="1267"/>
    </location>
</feature>
<feature type="compositionally biased region" description="Basic and acidic residues" evidence="1">
    <location>
        <begin position="586"/>
        <end position="597"/>
    </location>
</feature>
<feature type="compositionally biased region" description="Basic and acidic residues" evidence="1">
    <location>
        <begin position="1010"/>
        <end position="1021"/>
    </location>
</feature>
<dbReference type="Proteomes" id="UP000007798">
    <property type="component" value="Unassembled WGS sequence"/>
</dbReference>
<feature type="compositionally biased region" description="Polar residues" evidence="1">
    <location>
        <begin position="2437"/>
        <end position="2469"/>
    </location>
</feature>
<feature type="compositionally biased region" description="Basic and acidic residues" evidence="1">
    <location>
        <begin position="903"/>
        <end position="917"/>
    </location>
</feature>
<feature type="region of interest" description="Disordered" evidence="1">
    <location>
        <begin position="1484"/>
        <end position="1741"/>
    </location>
</feature>
<dbReference type="FunCoup" id="B4MRK9">
    <property type="interactions" value="145"/>
</dbReference>
<feature type="region of interest" description="Disordered" evidence="1">
    <location>
        <begin position="1968"/>
        <end position="1987"/>
    </location>
</feature>
<feature type="compositionally biased region" description="Acidic residues" evidence="1">
    <location>
        <begin position="237"/>
        <end position="260"/>
    </location>
</feature>
<dbReference type="InParanoid" id="B4MRK9"/>
<sequence>MEDIEYLDEYKDLVMPGKLNSAATSAASALGSGQRRRRLSSDSTNSSSIDADIFQKLFHGKFTDDELPTKSTNLNSKGRGRRSPLSPSSSDESNDALEALFNRKTNLGTQAHKRRERYESLDSIDDLSQALMRPTHRSSATKPKKAFPQKTSNSSTSNSNRGNVSAKSTSSLSTKSSTGQPAKSKRSSDVFRSGGPTNGNVGGRNKAVTIVKPIKSSLSPNKREPKTDPLNLKDYIDGSDSDSSYEYESDFYGDEEDDDISNPIIDLSTDTSRTNSVADTVTPVVSEDDDPADAAVQQEHQDPTTSTEPQPQQTSMCGDNELLQYYLNNLSKAETPPIYKKLSSGRKCRSSEKKSPSNSLEQVKHGAIESGGSVVDKEVATGPEENRDSIETACSTEKPKEKPYDLNDSLTLESVQRMSLDLAEQIMQIDNERTIEYERHSGSKGRSVRSRSNMSDDHPSTSNSKSSALAHRHVRKLTYSNDQLDKCVPLKANELRRTQSDSAFPKRDSRGRLNKKRQSSSVATDQSNSTEVATSSVPTETPIKRKRGRPRKMKPQGIEIKSSETKPENNTETELELTKENIQNPPDKEISIVKTDNEITTPETVSSLETPAQIENENKDSTLTEKTINAAENQLSAKDVRVDENATLEIHQSQNEIPTEDSKLISEIKNVPKDLKPVQDSTEALGALPEVSVKRRALRSDDRKSELSSHEVETTPLQAQANESRSSRRIPKSETPVPITEQMTSIRNRRRNDSLKLASEQSSASTTSDIERDKSPIGKQPRSTQKRNKDKFIRDNKELASSLSPFAERITRSTKREEAILELPQASDSIQQRGESTRSSERYSRRDPANRSRKELEAESTENSEIANQPESRTENQKSKEKSAIKKKTKKIVDSQPNADPELVEKKAGDKSGDMETKIQNTASDETEIVQDVEPNPKQQSGGDTEMNPIEKITETKIQKDENIKPMKDDEVIEPVQESTKSNLEQDNNVESDLVEQTTDDLEINPFEKIAQDKIEKEENIKPMQNEAIIEPVHESTKSNSEHDNIVKDKQNTEVETEQPEKSEGKISENSTIEKKRLRPKNKNVLDKVIGDSEIEPAEQKAKLKSGKKKGRQNDNESEILVQAESTQEIATEETCLDLDRESRFKKETSVSVEGPKQTQEEANFENRVEVCCKEKSTKTVSPDAVPQVGEEVAVLKADVNKKVELIQTSVDGEIELVTENTLESNEHEQIQNEEAESMQTEIESPPELNIEETPVENEVNSIDEEPDAVHAAKQKKIEEQKKDLHPIVKNQGRRRKQVNEEEQPNKKRTRLDTEIKTVGKRHVTTIGQKKTLSSGGRGNIETSTESIKKPLIQTLLGPDVSLRKPENVNKSMDSKKINSDEQSYVTVLTKKPTVAATATSQETKSAHTSVGAAPRKVNISISVLPPKEVEVELPVASTITEKRNITASTMVSKKNKCIPNKTTPIAPPKKANLLNAAKIPDKNLLAQSEQSKKSEPRKSEVKTGLEATIAPATKPLAKAKQGSEAVAKTDKTVVEHPVKQLPEPQLQLELEVSANKSLEQQKKLPSRKSEGGKARRSAIKTDPLSNTIERKSLPLTRPSQESSSSSTTLKASEVESYESAESLDHSLSLVKRKSQDNKQSSDGSEKVLLETEVVSSSMDASKDQLVEKKSRKTVASVTTHMTRSSSCNRSLSATPIATPQRQRKVPNKVSGVPLVSGKVEAQELPATPRMNSRRSQKDLSTPYLELVNHGYTRKRKMPANAATDAKRAKQQPQPNEETKSTESWAEEMLAQEVRVEVDIPQQQVQQNEMQLEQTDQNRKHQSQNLQEEVVQPMETDVQLQEVQETAVQQNKDVDRQQEEHTNVAFPVMITAAIDKPPLAAATSASIVAHPNPSDTLVEEVRTIRRCRVRLNLPPQVPPTRSIEDQLPALPTLHEIEQVHETLPPPEPTPAREEVKSEAEDIPVVEPVSQPMDISPDPTPAATLAPSHAPHQVIRINAPTRSASNQNNATSIGGSGAAAGQLPFGSTKMFSFLYPMRYQHSYGAVGLDFCCPNLDGPMRAIDPTRLHDKVELPVLELPQYMVISTKFISKQDKNIPNKVRAKMAEMAKDGKPLTGQTIQTGMLTPDPILSVTNDASAPVSVPPLAPIPVPSLLTAAPASIPEPEVSSIDALSRQLPRGTTLTKKVLPPGASMPLQAGSSNASQLGPRELIQLPPICPADKQRCELQTRVQLFDLVLQELSRRATLLTVAERQKTIEEIVKTSTLLPIDVDVGTKLLENYVYYLNRATNSNIPVPSYRINTVAPATTMPSPAMTNTQSPVSNSVLSKCTPRKLPASIPLYDSDRNIIGYQRLTESVTTKGLPVTCSTSIVPTQLTQDHRVLSTPADKTNARATAITHRKVVAKTMTPPAHWTSPEETGPTIRSIKNIGNGKMISFNPPSVQKPSTTFKPQTITKSPAIGNVSNPTRSKPITTPAPISVPAAPNITPNLFVVNQVSAQPEECILPDVTNTVPLETEIKGEVEDVVEIVP</sequence>
<feature type="compositionally biased region" description="Basic and acidic residues" evidence="1">
    <location>
        <begin position="872"/>
        <end position="884"/>
    </location>
</feature>
<feature type="compositionally biased region" description="Basic and acidic residues" evidence="1">
    <location>
        <begin position="1528"/>
        <end position="1539"/>
    </location>
</feature>
<feature type="compositionally biased region" description="Low complexity" evidence="1">
    <location>
        <begin position="22"/>
        <end position="33"/>
    </location>
</feature>
<name>B4MRK9_DROWI</name>
<evidence type="ECO:0000256" key="1">
    <source>
        <dbReference type="SAM" id="MobiDB-lite"/>
    </source>
</evidence>
<feature type="compositionally biased region" description="Polar residues" evidence="1">
    <location>
        <begin position="759"/>
        <end position="768"/>
    </location>
</feature>
<dbReference type="GO" id="GO:0000792">
    <property type="term" value="C:heterochromatin"/>
    <property type="evidence" value="ECO:0007669"/>
    <property type="project" value="EnsemblMetazoa"/>
</dbReference>
<feature type="region of interest" description="Disordered" evidence="1">
    <location>
        <begin position="22"/>
        <end position="47"/>
    </location>
</feature>
<feature type="compositionally biased region" description="Basic and acidic residues" evidence="1">
    <location>
        <begin position="1032"/>
        <end position="1075"/>
    </location>
</feature>
<feature type="compositionally biased region" description="Basic and acidic residues" evidence="1">
    <location>
        <begin position="375"/>
        <end position="390"/>
    </location>
</feature>
<organism evidence="2 3">
    <name type="scientific">Drosophila willistoni</name>
    <name type="common">Fruit fly</name>
    <dbReference type="NCBI Taxonomy" id="7260"/>
    <lineage>
        <taxon>Eukaryota</taxon>
        <taxon>Metazoa</taxon>
        <taxon>Ecdysozoa</taxon>
        <taxon>Arthropoda</taxon>
        <taxon>Hexapoda</taxon>
        <taxon>Insecta</taxon>
        <taxon>Pterygota</taxon>
        <taxon>Neoptera</taxon>
        <taxon>Endopterygota</taxon>
        <taxon>Diptera</taxon>
        <taxon>Brachycera</taxon>
        <taxon>Muscomorpha</taxon>
        <taxon>Ephydroidea</taxon>
        <taxon>Drosophilidae</taxon>
        <taxon>Drosophila</taxon>
        <taxon>Sophophora</taxon>
    </lineage>
</organism>
<feature type="region of interest" description="Disordered" evidence="1">
    <location>
        <begin position="1220"/>
        <end position="1312"/>
    </location>
</feature>
<proteinExistence type="predicted"/>
<feature type="compositionally biased region" description="Basic and acidic residues" evidence="1">
    <location>
        <begin position="835"/>
        <end position="857"/>
    </location>
</feature>
<keyword evidence="3" id="KW-1185">Reference proteome</keyword>
<protein>
    <submittedName>
        <fullName evidence="2">Uncharacterized protein</fullName>
    </submittedName>
</protein>
<feature type="region of interest" description="Disordered" evidence="1">
    <location>
        <begin position="1754"/>
        <end position="1784"/>
    </location>
</feature>
<feature type="compositionally biased region" description="Low complexity" evidence="1">
    <location>
        <begin position="303"/>
        <end position="314"/>
    </location>
</feature>
<feature type="compositionally biased region" description="Basic and acidic residues" evidence="1">
    <location>
        <begin position="431"/>
        <end position="441"/>
    </location>
</feature>
<feature type="compositionally biased region" description="Basic and acidic residues" evidence="1">
    <location>
        <begin position="809"/>
        <end position="819"/>
    </location>
</feature>
<feature type="compositionally biased region" description="Basic and acidic residues" evidence="1">
    <location>
        <begin position="493"/>
        <end position="511"/>
    </location>
</feature>
<feature type="compositionally biased region" description="Polar residues" evidence="1">
    <location>
        <begin position="598"/>
        <end position="607"/>
    </location>
</feature>
<feature type="compositionally biased region" description="Low complexity" evidence="1">
    <location>
        <begin position="1541"/>
        <end position="1552"/>
    </location>
</feature>
<dbReference type="OrthoDB" id="8070501at2759"/>
<feature type="compositionally biased region" description="Acidic residues" evidence="1">
    <location>
        <begin position="988"/>
        <end position="1003"/>
    </location>
</feature>
<feature type="compositionally biased region" description="Basic residues" evidence="1">
    <location>
        <begin position="544"/>
        <end position="554"/>
    </location>
</feature>
<feature type="compositionally biased region" description="Basic and acidic residues" evidence="1">
    <location>
        <begin position="1560"/>
        <end position="1574"/>
    </location>
</feature>
<feature type="region of interest" description="Disordered" evidence="1">
    <location>
        <begin position="63"/>
        <end position="320"/>
    </location>
</feature>
<dbReference type="GO" id="GO:0007076">
    <property type="term" value="P:mitotic chromosome condensation"/>
    <property type="evidence" value="ECO:0007669"/>
    <property type="project" value="EnsemblMetazoa"/>
</dbReference>
<feature type="compositionally biased region" description="Polar residues" evidence="1">
    <location>
        <begin position="1674"/>
        <end position="1701"/>
    </location>
</feature>
<dbReference type="EMBL" id="CH963850">
    <property type="protein sequence ID" value="EDW74748.2"/>
    <property type="molecule type" value="Genomic_DNA"/>
</dbReference>
<dbReference type="HOGENOM" id="CLU_245830_0_0_1"/>
<feature type="region of interest" description="Disordered" evidence="1">
    <location>
        <begin position="673"/>
        <end position="1129"/>
    </location>
</feature>
<feature type="compositionally biased region" description="Polar residues" evidence="1">
    <location>
        <begin position="715"/>
        <end position="724"/>
    </location>
</feature>
<feature type="region of interest" description="Disordered" evidence="1">
    <location>
        <begin position="431"/>
        <end position="607"/>
    </location>
</feature>
<evidence type="ECO:0000313" key="2">
    <source>
        <dbReference type="EMBL" id="EDW74748.2"/>
    </source>
</evidence>
<feature type="compositionally biased region" description="Low complexity" evidence="1">
    <location>
        <begin position="151"/>
        <end position="178"/>
    </location>
</feature>
<feature type="compositionally biased region" description="Polar residues" evidence="1">
    <location>
        <begin position="861"/>
        <end position="871"/>
    </location>
</feature>
<feature type="compositionally biased region" description="Basic and acidic residues" evidence="1">
    <location>
        <begin position="1268"/>
        <end position="1287"/>
    </location>
</feature>
<feature type="compositionally biased region" description="Basic and acidic residues" evidence="1">
    <location>
        <begin position="952"/>
        <end position="970"/>
    </location>
</feature>
<dbReference type="eggNOG" id="KOG1181">
    <property type="taxonomic scope" value="Eukaryota"/>
</dbReference>
<evidence type="ECO:0000313" key="3">
    <source>
        <dbReference type="Proteomes" id="UP000007798"/>
    </source>
</evidence>
<feature type="compositionally biased region" description="Polar residues" evidence="1">
    <location>
        <begin position="519"/>
        <end position="539"/>
    </location>
</feature>
<gene>
    <name evidence="2" type="primary">Dwil\GK15733</name>
    <name evidence="2" type="ORF">Dwil_GK15733</name>
</gene>
<feature type="compositionally biased region" description="Basic and acidic residues" evidence="1">
    <location>
        <begin position="1298"/>
        <end position="1312"/>
    </location>
</feature>
<dbReference type="STRING" id="7260.B4MRK9"/>